<dbReference type="Pfam" id="PF13401">
    <property type="entry name" value="AAA_22"/>
    <property type="match status" value="1"/>
</dbReference>
<evidence type="ECO:0000313" key="3">
    <source>
        <dbReference type="EMBL" id="MDX3129796.1"/>
    </source>
</evidence>
<feature type="compositionally biased region" description="Polar residues" evidence="1">
    <location>
        <begin position="481"/>
        <end position="492"/>
    </location>
</feature>
<gene>
    <name evidence="3" type="ORF">PV367_08295</name>
</gene>
<protein>
    <submittedName>
        <fullName evidence="3">ATP-binding protein</fullName>
    </submittedName>
</protein>
<feature type="domain" description="AAA+ ATPase" evidence="2">
    <location>
        <begin position="77"/>
        <end position="193"/>
    </location>
</feature>
<evidence type="ECO:0000259" key="2">
    <source>
        <dbReference type="SMART" id="SM00382"/>
    </source>
</evidence>
<dbReference type="EMBL" id="JARAWN010000033">
    <property type="protein sequence ID" value="MDX3129796.1"/>
    <property type="molecule type" value="Genomic_DNA"/>
</dbReference>
<dbReference type="Gene3D" id="3.40.50.300">
    <property type="entry name" value="P-loop containing nucleotide triphosphate hydrolases"/>
    <property type="match status" value="1"/>
</dbReference>
<proteinExistence type="predicted"/>
<dbReference type="CDD" id="cd00009">
    <property type="entry name" value="AAA"/>
    <property type="match status" value="1"/>
</dbReference>
<dbReference type="RefSeq" id="WP_319690264.1">
    <property type="nucleotide sequence ID" value="NZ_JARAWN010000033.1"/>
</dbReference>
<sequence length="876" mass="90552">MEDFRDRVRISGDVRGQVVVGDHNIVVSAEQSVVTILTPAQRPECRRRDDPQLLPRRHRTAVGREEELAAIEEGMDAGGPMQVYGPSGTGKSTVLRMAAHRLSGRRDGVVFVDAASRETGDVLQDVFEACYDAPGYRPGAIELRRLMADVGISLVLDDLECSSDELDAVLDTVTAAAVLYSAARRSLWGEGPTLALGGLGHDEATALLAQQLGRPLRADELPVAEELWRATAGSPGQLLRAVAGERLHHPAELGDLLPNVLAELTGAEQEVLSLLDLAGAGGVSTDLLTVLVAGAEVTAGPYERLVTLGLVVPTVLGLRISADVGATLPARLDLDTSALTALCERLRHWVEGPDRTPVGVAGDAALITAAIDAAARAGAAGAGAGLARATAPVVACSLRLGVWGRVLELGRVAAERARDNGALAYLTHEQGIHRLVTGRRAAAAAAFAAAAEIWRRLGDSGHAGTAEGAGDLCGPDAGAASQPTGQESTAPQDPTAGQDAGSTGDFGTEFAQDPTGGLTSTPPVDPATATAAGAKGATAVGVKGGLGLTAKVVIGGGLAVVTAVGVVLGQRASAPQTVPVQVTVTTRVVEVSMPEEKQDDCLIQDGSTDCRSVVMAKKGERGPIDVEPTGQLPEGASILYWGCDEGPEATSCTVRADGARTVCVSTTSPADKAARENCAEGTGAPPPKVRTEAITVVAVDATGEARPGYTVVEQTGADNYVLGCLTSPAAKGSDIVYCSPNAATADVCWIKDDRTTVLCGDDPWKKRLLQYVVNDGPVPATGPESEPIPWAMELADGTRCRLRTGGAGALLPDEMVVMYYCGDTDILVTQGPRTPLLDTSAPGWTVQTMDEAAVLRGDDSIPPRTEVVKVYYAGRD</sequence>
<dbReference type="Proteomes" id="UP001273589">
    <property type="component" value="Unassembled WGS sequence"/>
</dbReference>
<reference evidence="3" key="1">
    <citation type="journal article" date="2023" name="Microb. Genom.">
        <title>Mesoterricola silvestris gen. nov., sp. nov., Mesoterricola sediminis sp. nov., Geothrix oryzae sp. nov., Geothrix edaphica sp. nov., Geothrix rubra sp. nov., and Geothrix limicola sp. nov., six novel members of Acidobacteriota isolated from soils.</title>
        <authorList>
            <person name="Weisberg A.J."/>
            <person name="Pearce E."/>
            <person name="Kramer C.G."/>
            <person name="Chang J.H."/>
            <person name="Clarke C.R."/>
        </authorList>
    </citation>
    <scope>NUCLEOTIDE SEQUENCE</scope>
    <source>
        <strain evidence="3">ND06-05F</strain>
    </source>
</reference>
<name>A0AAJ2UKN7_9ACTN</name>
<comment type="caution">
    <text evidence="3">The sequence shown here is derived from an EMBL/GenBank/DDBJ whole genome shotgun (WGS) entry which is preliminary data.</text>
</comment>
<dbReference type="SMART" id="SM00382">
    <property type="entry name" value="AAA"/>
    <property type="match status" value="1"/>
</dbReference>
<dbReference type="InterPro" id="IPR049945">
    <property type="entry name" value="AAA_22"/>
</dbReference>
<dbReference type="SUPFAM" id="SSF52540">
    <property type="entry name" value="P-loop containing nucleoside triphosphate hydrolases"/>
    <property type="match status" value="1"/>
</dbReference>
<dbReference type="InterPro" id="IPR003593">
    <property type="entry name" value="AAA+_ATPase"/>
</dbReference>
<dbReference type="GO" id="GO:0005524">
    <property type="term" value="F:ATP binding"/>
    <property type="evidence" value="ECO:0007669"/>
    <property type="project" value="UniProtKB-KW"/>
</dbReference>
<keyword evidence="3" id="KW-0067">ATP-binding</keyword>
<accession>A0AAJ2UKN7</accession>
<evidence type="ECO:0000256" key="1">
    <source>
        <dbReference type="SAM" id="MobiDB-lite"/>
    </source>
</evidence>
<dbReference type="AlphaFoldDB" id="A0AAJ2UKN7"/>
<feature type="region of interest" description="Disordered" evidence="1">
    <location>
        <begin position="466"/>
        <end position="529"/>
    </location>
</feature>
<evidence type="ECO:0000313" key="4">
    <source>
        <dbReference type="Proteomes" id="UP001273589"/>
    </source>
</evidence>
<organism evidence="3 4">
    <name type="scientific">Streptomyces europaeiscabiei</name>
    <dbReference type="NCBI Taxonomy" id="146819"/>
    <lineage>
        <taxon>Bacteria</taxon>
        <taxon>Bacillati</taxon>
        <taxon>Actinomycetota</taxon>
        <taxon>Actinomycetes</taxon>
        <taxon>Kitasatosporales</taxon>
        <taxon>Streptomycetaceae</taxon>
        <taxon>Streptomyces</taxon>
    </lineage>
</organism>
<dbReference type="GO" id="GO:0016887">
    <property type="term" value="F:ATP hydrolysis activity"/>
    <property type="evidence" value="ECO:0007669"/>
    <property type="project" value="InterPro"/>
</dbReference>
<dbReference type="InterPro" id="IPR027417">
    <property type="entry name" value="P-loop_NTPase"/>
</dbReference>
<keyword evidence="3" id="KW-0547">Nucleotide-binding</keyword>